<keyword evidence="3 5" id="KW-1133">Transmembrane helix</keyword>
<evidence type="ECO:0000256" key="2">
    <source>
        <dbReference type="ARBA" id="ARBA00022692"/>
    </source>
</evidence>
<dbReference type="STRING" id="1437608.GCA_000771645_00397"/>
<evidence type="ECO:0000313" key="7">
    <source>
        <dbReference type="EMBL" id="KFI42010.1"/>
    </source>
</evidence>
<dbReference type="RefSeq" id="WP_033493972.1">
    <property type="nucleotide sequence ID" value="NZ_JDUU01000011.1"/>
</dbReference>
<protein>
    <submittedName>
        <fullName evidence="7">ABC-2 type transporter</fullName>
    </submittedName>
</protein>
<evidence type="ECO:0000256" key="1">
    <source>
        <dbReference type="ARBA" id="ARBA00004141"/>
    </source>
</evidence>
<dbReference type="Proteomes" id="UP000029108">
    <property type="component" value="Unassembled WGS sequence"/>
</dbReference>
<evidence type="ECO:0000259" key="6">
    <source>
        <dbReference type="Pfam" id="PF01061"/>
    </source>
</evidence>
<evidence type="ECO:0000256" key="5">
    <source>
        <dbReference type="SAM" id="Phobius"/>
    </source>
</evidence>
<dbReference type="GO" id="GO:0140359">
    <property type="term" value="F:ABC-type transporter activity"/>
    <property type="evidence" value="ECO:0007669"/>
    <property type="project" value="InterPro"/>
</dbReference>
<evidence type="ECO:0000256" key="3">
    <source>
        <dbReference type="ARBA" id="ARBA00022989"/>
    </source>
</evidence>
<evidence type="ECO:0000313" key="8">
    <source>
        <dbReference type="Proteomes" id="UP000029108"/>
    </source>
</evidence>
<reference evidence="7 8" key="1">
    <citation type="submission" date="2014-03" db="EMBL/GenBank/DDBJ databases">
        <title>Genomics of Bifidobacteria.</title>
        <authorList>
            <person name="Ventura M."/>
            <person name="Milani C."/>
            <person name="Lugli G.A."/>
        </authorList>
    </citation>
    <scope>NUCLEOTIDE SEQUENCE [LARGE SCALE GENOMIC DNA]</scope>
    <source>
        <strain evidence="7 8">DSM 23969</strain>
    </source>
</reference>
<feature type="transmembrane region" description="Helical" evidence="5">
    <location>
        <begin position="212"/>
        <end position="235"/>
    </location>
</feature>
<dbReference type="PANTHER" id="PTHR43229">
    <property type="entry name" value="NODULATION PROTEIN J"/>
    <property type="match status" value="1"/>
</dbReference>
<feature type="transmembrane region" description="Helical" evidence="5">
    <location>
        <begin position="172"/>
        <end position="200"/>
    </location>
</feature>
<name>A0A086Z660_9BIFI</name>
<keyword evidence="2 5" id="KW-0812">Transmembrane</keyword>
<comment type="caution">
    <text evidence="7">The sequence shown here is derived from an EMBL/GenBank/DDBJ whole genome shotgun (WGS) entry which is preliminary data.</text>
</comment>
<keyword evidence="4 5" id="KW-0472">Membrane</keyword>
<feature type="transmembrane region" description="Helical" evidence="5">
    <location>
        <begin position="49"/>
        <end position="70"/>
    </location>
</feature>
<proteinExistence type="predicted"/>
<comment type="subcellular location">
    <subcellularLocation>
        <location evidence="1">Membrane</location>
        <topology evidence="1">Multi-pass membrane protein</topology>
    </subcellularLocation>
</comment>
<evidence type="ECO:0000256" key="4">
    <source>
        <dbReference type="ARBA" id="ARBA00023136"/>
    </source>
</evidence>
<dbReference type="Pfam" id="PF01061">
    <property type="entry name" value="ABC2_membrane"/>
    <property type="match status" value="1"/>
</dbReference>
<dbReference type="GO" id="GO:0016020">
    <property type="term" value="C:membrane"/>
    <property type="evidence" value="ECO:0007669"/>
    <property type="project" value="UniProtKB-SubCell"/>
</dbReference>
<feature type="transmembrane region" description="Helical" evidence="5">
    <location>
        <begin position="255"/>
        <end position="280"/>
    </location>
</feature>
<organism evidence="7 8">
    <name type="scientific">Bifidobacterium biavatii DSM 23969</name>
    <dbReference type="NCBI Taxonomy" id="1437608"/>
    <lineage>
        <taxon>Bacteria</taxon>
        <taxon>Bacillati</taxon>
        <taxon>Actinomycetota</taxon>
        <taxon>Actinomycetes</taxon>
        <taxon>Bifidobacteriales</taxon>
        <taxon>Bifidobacteriaceae</taxon>
        <taxon>Bifidobacterium</taxon>
    </lineage>
</organism>
<dbReference type="AlphaFoldDB" id="A0A086Z660"/>
<dbReference type="eggNOG" id="COG0842">
    <property type="taxonomic scope" value="Bacteria"/>
</dbReference>
<feature type="transmembrane region" description="Helical" evidence="5">
    <location>
        <begin position="140"/>
        <end position="166"/>
    </location>
</feature>
<feature type="domain" description="ABC-2 type transporter transmembrane" evidence="6">
    <location>
        <begin position="40"/>
        <end position="249"/>
    </location>
</feature>
<gene>
    <name evidence="7" type="ORF">BBIA_2589</name>
</gene>
<accession>A0A086Z660</accession>
<dbReference type="InterPro" id="IPR051784">
    <property type="entry name" value="Nod_factor_ABC_transporter"/>
</dbReference>
<dbReference type="EMBL" id="JGYN01000053">
    <property type="protein sequence ID" value="KFI42010.1"/>
    <property type="molecule type" value="Genomic_DNA"/>
</dbReference>
<dbReference type="PANTHER" id="PTHR43229:SF6">
    <property type="entry name" value="ABC-TYPE MULTIDRUG TRANSPORT SYSTEM, PERMEASE COMPONENT"/>
    <property type="match status" value="1"/>
</dbReference>
<dbReference type="InterPro" id="IPR013525">
    <property type="entry name" value="ABC2_TM"/>
</dbReference>
<keyword evidence="8" id="KW-1185">Reference proteome</keyword>
<dbReference type="OrthoDB" id="3243119at2"/>
<sequence>MSIRTIFASVVDPNRGDRSHVNTDDSAWQGPFVTGWRITMRATPSLGSVPATLVQVLAAPAFTALFYLMLAHAGEHTAAGFGAAIDGTASAVNAMAVLIGTCCVESCTSVSATLATDRFEGTMPYVSLGRPSLRSWAGRIGAMFVITLCSGCAAMAALACCSGMVSFDARRWVAAVALMMLSILSCSGMGLLVAACSLMMDDALFLANFAGYALPLVGGAVAPLTVFPPIVAGALHAMPLAWLTDAARALAAGRWHAMMVDSLIGVGIGLLWAVAALAVWRICMAYHRRHDTVSSLGL</sequence>